<dbReference type="SUPFAM" id="SSF51735">
    <property type="entry name" value="NAD(P)-binding Rossmann-fold domains"/>
    <property type="match status" value="1"/>
</dbReference>
<evidence type="ECO:0000313" key="5">
    <source>
        <dbReference type="Proteomes" id="UP000239001"/>
    </source>
</evidence>
<dbReference type="Gene3D" id="3.40.50.720">
    <property type="entry name" value="NAD(P)-binding Rossmann-like Domain"/>
    <property type="match status" value="1"/>
</dbReference>
<sequence>MTATILITGGSQGIGKATAYRFAQEGYNIILAARQSDRLNAVADELSGRFSIKTLAIPTDVRDPAQVNILIQKALNEFMAIDVLVNNSGIYVSGPIEQFTLEEWHRTLDTNLWGYIHTIHALLPHMLLREKGTIINLCSIGGTVPLAYLVPYTTSKYAINGMTQALYTELAPKGIHVGGIYPNLIKTNFLERAIFTGRDENDQQMRRQQVEQLMNNPLIEKPEDVANAVWDAVQHKKEKVFVGSAQATEGVYTIVPSLIRWVIRKTFQHKDVAK</sequence>
<name>A0A2T1LXK2_9CHRO</name>
<dbReference type="InterPro" id="IPR002347">
    <property type="entry name" value="SDR_fam"/>
</dbReference>
<gene>
    <name evidence="4" type="ORF">C7H19_11795</name>
</gene>
<keyword evidence="2" id="KW-0560">Oxidoreductase</keyword>
<evidence type="ECO:0000256" key="1">
    <source>
        <dbReference type="ARBA" id="ARBA00006484"/>
    </source>
</evidence>
<dbReference type="GO" id="GO:0016491">
    <property type="term" value="F:oxidoreductase activity"/>
    <property type="evidence" value="ECO:0007669"/>
    <property type="project" value="UniProtKB-KW"/>
</dbReference>
<dbReference type="OrthoDB" id="9775296at2"/>
<dbReference type="AlphaFoldDB" id="A0A2T1LXK2"/>
<dbReference type="RefSeq" id="WP_106457079.1">
    <property type="nucleotide sequence ID" value="NZ_PXOH01000011.1"/>
</dbReference>
<dbReference type="CDD" id="cd05233">
    <property type="entry name" value="SDR_c"/>
    <property type="match status" value="1"/>
</dbReference>
<dbReference type="GO" id="GO:0016020">
    <property type="term" value="C:membrane"/>
    <property type="evidence" value="ECO:0007669"/>
    <property type="project" value="TreeGrafter"/>
</dbReference>
<dbReference type="PIRSF" id="PIRSF000126">
    <property type="entry name" value="11-beta-HSD1"/>
    <property type="match status" value="1"/>
</dbReference>
<dbReference type="Pfam" id="PF00106">
    <property type="entry name" value="adh_short"/>
    <property type="match status" value="1"/>
</dbReference>
<evidence type="ECO:0000256" key="2">
    <source>
        <dbReference type="ARBA" id="ARBA00023002"/>
    </source>
</evidence>
<comment type="caution">
    <text evidence="4">The sequence shown here is derived from an EMBL/GenBank/DDBJ whole genome shotgun (WGS) entry which is preliminary data.</text>
</comment>
<keyword evidence="5" id="KW-1185">Reference proteome</keyword>
<dbReference type="PRINTS" id="PR00080">
    <property type="entry name" value="SDRFAMILY"/>
</dbReference>
<dbReference type="PANTHER" id="PTHR44196">
    <property type="entry name" value="DEHYDROGENASE/REDUCTASE SDR FAMILY MEMBER 7B"/>
    <property type="match status" value="1"/>
</dbReference>
<evidence type="ECO:0000313" key="4">
    <source>
        <dbReference type="EMBL" id="PSF37114.1"/>
    </source>
</evidence>
<dbReference type="PRINTS" id="PR00081">
    <property type="entry name" value="GDHRDH"/>
</dbReference>
<reference evidence="4 5" key="2">
    <citation type="submission" date="2018-03" db="EMBL/GenBank/DDBJ databases">
        <authorList>
            <person name="Keele B.F."/>
        </authorList>
    </citation>
    <scope>NUCLEOTIDE SEQUENCE [LARGE SCALE GENOMIC DNA]</scope>
    <source>
        <strain evidence="4 5">CCALA 016</strain>
    </source>
</reference>
<dbReference type="PANTHER" id="PTHR44196:SF1">
    <property type="entry name" value="DEHYDROGENASE_REDUCTASE SDR FAMILY MEMBER 7B"/>
    <property type="match status" value="1"/>
</dbReference>
<dbReference type="InterPro" id="IPR036291">
    <property type="entry name" value="NAD(P)-bd_dom_sf"/>
</dbReference>
<comment type="similarity">
    <text evidence="1 3">Belongs to the short-chain dehydrogenases/reductases (SDR) family.</text>
</comment>
<dbReference type="FunFam" id="3.40.50.720:FF:000084">
    <property type="entry name" value="Short-chain dehydrogenase reductase"/>
    <property type="match status" value="1"/>
</dbReference>
<protein>
    <submittedName>
        <fullName evidence="4">Oxidoreductase</fullName>
    </submittedName>
</protein>
<reference evidence="4 5" key="1">
    <citation type="submission" date="2018-03" db="EMBL/GenBank/DDBJ databases">
        <title>The ancient ancestry and fast evolution of plastids.</title>
        <authorList>
            <person name="Moore K.R."/>
            <person name="Magnabosco C."/>
            <person name="Momper L."/>
            <person name="Gold D.A."/>
            <person name="Bosak T."/>
            <person name="Fournier G.P."/>
        </authorList>
    </citation>
    <scope>NUCLEOTIDE SEQUENCE [LARGE SCALE GENOMIC DNA]</scope>
    <source>
        <strain evidence="4 5">CCALA 016</strain>
    </source>
</reference>
<organism evidence="4 5">
    <name type="scientific">Aphanothece hegewaldii CCALA 016</name>
    <dbReference type="NCBI Taxonomy" id="2107694"/>
    <lineage>
        <taxon>Bacteria</taxon>
        <taxon>Bacillati</taxon>
        <taxon>Cyanobacteriota</taxon>
        <taxon>Cyanophyceae</taxon>
        <taxon>Oscillatoriophycideae</taxon>
        <taxon>Chroococcales</taxon>
        <taxon>Aphanothecaceae</taxon>
        <taxon>Aphanothece</taxon>
    </lineage>
</organism>
<dbReference type="Proteomes" id="UP000239001">
    <property type="component" value="Unassembled WGS sequence"/>
</dbReference>
<proteinExistence type="inferred from homology"/>
<evidence type="ECO:0000256" key="3">
    <source>
        <dbReference type="RuleBase" id="RU000363"/>
    </source>
</evidence>
<accession>A0A2T1LXK2</accession>
<dbReference type="EMBL" id="PXOH01000011">
    <property type="protein sequence ID" value="PSF37114.1"/>
    <property type="molecule type" value="Genomic_DNA"/>
</dbReference>